<reference evidence="2 4" key="2">
    <citation type="journal article" date="2013" name="Nature">
        <title>Insights into bilaterian evolution from three spiralian genomes.</title>
        <authorList>
            <person name="Simakov O."/>
            <person name="Marletaz F."/>
            <person name="Cho S.J."/>
            <person name="Edsinger-Gonzales E."/>
            <person name="Havlak P."/>
            <person name="Hellsten U."/>
            <person name="Kuo D.H."/>
            <person name="Larsson T."/>
            <person name="Lv J."/>
            <person name="Arendt D."/>
            <person name="Savage R."/>
            <person name="Osoegawa K."/>
            <person name="de Jong P."/>
            <person name="Grimwood J."/>
            <person name="Chapman J.A."/>
            <person name="Shapiro H."/>
            <person name="Aerts A."/>
            <person name="Otillar R.P."/>
            <person name="Terry A.Y."/>
            <person name="Boore J.L."/>
            <person name="Grigoriev I.V."/>
            <person name="Lindberg D.R."/>
            <person name="Seaver E.C."/>
            <person name="Weisblat D.A."/>
            <person name="Putnam N.H."/>
            <person name="Rokhsar D.S."/>
        </authorList>
    </citation>
    <scope>NUCLEOTIDE SEQUENCE</scope>
</reference>
<dbReference type="KEGG" id="hro:HELRODRAFT_181886"/>
<dbReference type="HOGENOM" id="CLU_1908984_0_0_1"/>
<dbReference type="EMBL" id="AMQM01007866">
    <property type="status" value="NOT_ANNOTATED_CDS"/>
    <property type="molecule type" value="Genomic_DNA"/>
</dbReference>
<protein>
    <submittedName>
        <fullName evidence="2 3">Uncharacterized protein</fullName>
    </submittedName>
</protein>
<dbReference type="EMBL" id="KB097680">
    <property type="protein sequence ID" value="ESN91962.1"/>
    <property type="molecule type" value="Genomic_DNA"/>
</dbReference>
<accession>T1FHF5</accession>
<dbReference type="AlphaFoldDB" id="T1FHF5"/>
<dbReference type="InParanoid" id="T1FHF5"/>
<evidence type="ECO:0000256" key="1">
    <source>
        <dbReference type="SAM" id="Phobius"/>
    </source>
</evidence>
<evidence type="ECO:0000313" key="2">
    <source>
        <dbReference type="EMBL" id="ESN91962.1"/>
    </source>
</evidence>
<feature type="transmembrane region" description="Helical" evidence="1">
    <location>
        <begin position="73"/>
        <end position="102"/>
    </location>
</feature>
<gene>
    <name evidence="3" type="primary">20208254</name>
    <name evidence="2" type="ORF">HELRODRAFT_181886</name>
</gene>
<keyword evidence="1" id="KW-1133">Transmembrane helix</keyword>
<dbReference type="RefSeq" id="XP_009029914.1">
    <property type="nucleotide sequence ID" value="XM_009031666.1"/>
</dbReference>
<dbReference type="GeneID" id="20208254"/>
<keyword evidence="4" id="KW-1185">Reference proteome</keyword>
<evidence type="ECO:0000313" key="3">
    <source>
        <dbReference type="EnsemblMetazoa" id="HelroP181886"/>
    </source>
</evidence>
<keyword evidence="1" id="KW-0472">Membrane</keyword>
<name>T1FHF5_HELRO</name>
<dbReference type="CTD" id="20208254"/>
<reference evidence="4" key="1">
    <citation type="submission" date="2012-12" db="EMBL/GenBank/DDBJ databases">
        <authorList>
            <person name="Hellsten U."/>
            <person name="Grimwood J."/>
            <person name="Chapman J.A."/>
            <person name="Shapiro H."/>
            <person name="Aerts A."/>
            <person name="Otillar R.P."/>
            <person name="Terry A.Y."/>
            <person name="Boore J.L."/>
            <person name="Simakov O."/>
            <person name="Marletaz F."/>
            <person name="Cho S.-J."/>
            <person name="Edsinger-Gonzales E."/>
            <person name="Havlak P."/>
            <person name="Kuo D.-H."/>
            <person name="Larsson T."/>
            <person name="Lv J."/>
            <person name="Arendt D."/>
            <person name="Savage R."/>
            <person name="Osoegawa K."/>
            <person name="de Jong P."/>
            <person name="Lindberg D.R."/>
            <person name="Seaver E.C."/>
            <person name="Weisblat D.A."/>
            <person name="Putnam N.H."/>
            <person name="Grigoriev I.V."/>
            <person name="Rokhsar D.S."/>
        </authorList>
    </citation>
    <scope>NUCLEOTIDE SEQUENCE</scope>
</reference>
<keyword evidence="1" id="KW-0812">Transmembrane</keyword>
<organism evidence="3 4">
    <name type="scientific">Helobdella robusta</name>
    <name type="common">Californian leech</name>
    <dbReference type="NCBI Taxonomy" id="6412"/>
    <lineage>
        <taxon>Eukaryota</taxon>
        <taxon>Metazoa</taxon>
        <taxon>Spiralia</taxon>
        <taxon>Lophotrochozoa</taxon>
        <taxon>Annelida</taxon>
        <taxon>Clitellata</taxon>
        <taxon>Hirudinea</taxon>
        <taxon>Rhynchobdellida</taxon>
        <taxon>Glossiphoniidae</taxon>
        <taxon>Helobdella</taxon>
    </lineage>
</organism>
<evidence type="ECO:0000313" key="4">
    <source>
        <dbReference type="Proteomes" id="UP000015101"/>
    </source>
</evidence>
<dbReference type="Proteomes" id="UP000015101">
    <property type="component" value="Unassembled WGS sequence"/>
</dbReference>
<sequence>MFQISSDHVSEFSNKTVTIPTNISLPLDLTETIPKFENRSVNVTTTSAKDDVYCDNSGEDFNSSDSMSSVNDMIYYIAIAFASILLVVMMSGVVSSIIYFYVIRDSKIFPEITSRSNYRNVSKWSVASKNQKV</sequence>
<reference evidence="3" key="3">
    <citation type="submission" date="2015-06" db="UniProtKB">
        <authorList>
            <consortium name="EnsemblMetazoa"/>
        </authorList>
    </citation>
    <scope>IDENTIFICATION</scope>
</reference>
<proteinExistence type="predicted"/>
<dbReference type="EnsemblMetazoa" id="HelroT181886">
    <property type="protein sequence ID" value="HelroP181886"/>
    <property type="gene ID" value="HelroG181886"/>
</dbReference>